<dbReference type="Pfam" id="PF14082">
    <property type="entry name" value="SduA_C"/>
    <property type="match status" value="1"/>
</dbReference>
<dbReference type="AlphaFoldDB" id="A0AB39HVW3"/>
<accession>A0AB39HVW3</accession>
<gene>
    <name evidence="2" type="ORF">AB4Y39_17865</name>
</gene>
<name>A0AB39HVW3_9PSED</name>
<protein>
    <submittedName>
        <fullName evidence="2">Shedu immune nuclease family protein</fullName>
    </submittedName>
</protein>
<proteinExistence type="predicted"/>
<organism evidence="2">
    <name type="scientific">Pseudomonas sp. Hg7Tf</name>
    <dbReference type="NCBI Taxonomy" id="3236988"/>
    <lineage>
        <taxon>Bacteria</taxon>
        <taxon>Pseudomonadati</taxon>
        <taxon>Pseudomonadota</taxon>
        <taxon>Gammaproteobacteria</taxon>
        <taxon>Pseudomonadales</taxon>
        <taxon>Pseudomonadaceae</taxon>
        <taxon>Pseudomonas</taxon>
    </lineage>
</organism>
<dbReference type="EMBL" id="CP162607">
    <property type="protein sequence ID" value="XDK35562.1"/>
    <property type="molecule type" value="Genomic_DNA"/>
</dbReference>
<feature type="domain" description="Shedu protein SduA C-terminal" evidence="1">
    <location>
        <begin position="258"/>
        <end position="415"/>
    </location>
</feature>
<dbReference type="RefSeq" id="WP_191833607.1">
    <property type="nucleotide sequence ID" value="NZ_CP162607.1"/>
</dbReference>
<evidence type="ECO:0000259" key="1">
    <source>
        <dbReference type="Pfam" id="PF14082"/>
    </source>
</evidence>
<dbReference type="InterPro" id="IPR025359">
    <property type="entry name" value="SduA_C"/>
</dbReference>
<reference evidence="2" key="1">
    <citation type="submission" date="2024-07" db="EMBL/GenBank/DDBJ databases">
        <title>Identification and characteristics of a novel species of coltsfoot's symbiotic bacteria.</title>
        <authorList>
            <person name="Juszczyk A."/>
            <person name="Jasielczuk I."/>
            <person name="Gurgul A."/>
            <person name="Rogala M."/>
            <person name="Kowalczyk A."/>
            <person name="Szmatola T."/>
            <person name="Kosecka-Strojek M."/>
            <person name="Arent Z."/>
            <person name="Latowski D."/>
        </authorList>
    </citation>
    <scope>NUCLEOTIDE SEQUENCE</scope>
    <source>
        <strain evidence="2">Hg7Tf</strain>
    </source>
</reference>
<sequence length="440" mass="50709">METFFNLEEPDAWYPYPENRWHRLARIFPDRIVTYPVFTNPHAQRYLTCRHGRIKTIVYEMKYVQGLPESSDAALTLIDMYLTSRLWNSSNFGLGLIKDLEPICAGLMRVPDLNTLVVTHDDQIKIDRNCARIPERQLDDLRRTFDKANRRLKERIRVAKQWHVRNALLAKLAPSQFPALVQVTSTGEMVEYRMASTKPSPAMEKQQRQASVRTVRQNARQIAKDAPHELLNLHAEIERVTLANMIELFEKKLQQQLTEAHWQRFFEDNTFILSLLFARPVKLLHTQFHAQMSGIDGSGAQIGDFLFRELGQPLAIVEIKKPSSPLMQSSAYRNDKVFGPHAELSGAVTQVLYQQTALRSNWLFHQSSLQGSQPDTIKCIVICGTTPTEPEPRRCFDIFRHACKDVEVVTFDELLDKLRLLLQHLSHDKTHNEGDTGKQS</sequence>
<evidence type="ECO:0000313" key="2">
    <source>
        <dbReference type="EMBL" id="XDK35562.1"/>
    </source>
</evidence>